<gene>
    <name evidence="5" type="ORF">H4W80_010598</name>
</gene>
<dbReference type="Gene3D" id="3.40.605.10">
    <property type="entry name" value="Aldehyde Dehydrogenase, Chain A, domain 1"/>
    <property type="match status" value="1"/>
</dbReference>
<comment type="similarity">
    <text evidence="3">Belongs to the aldehyde dehydrogenase family.</text>
</comment>
<protein>
    <submittedName>
        <fullName evidence="5">Succinate-semialdehyde dehydrogenase/glutarate-semialdehyde dehydrogenase</fullName>
        <ecNumber evidence="5">1.2.1.16</ecNumber>
        <ecNumber evidence="5">1.2.1.20</ecNumber>
        <ecNumber evidence="5">1.2.1.79</ecNumber>
    </submittedName>
</protein>
<dbReference type="Proteomes" id="UP000633509">
    <property type="component" value="Unassembled WGS sequence"/>
</dbReference>
<accession>A0ABR9MHF0</accession>
<feature type="domain" description="Aldehyde dehydrogenase" evidence="4">
    <location>
        <begin position="21"/>
        <end position="462"/>
    </location>
</feature>
<dbReference type="InterPro" id="IPR015590">
    <property type="entry name" value="Aldehyde_DH_dom"/>
</dbReference>
<dbReference type="SUPFAM" id="SSF53720">
    <property type="entry name" value="ALDH-like"/>
    <property type="match status" value="1"/>
</dbReference>
<evidence type="ECO:0000313" key="5">
    <source>
        <dbReference type="EMBL" id="MBE1592340.1"/>
    </source>
</evidence>
<evidence type="ECO:0000313" key="6">
    <source>
        <dbReference type="Proteomes" id="UP000633509"/>
    </source>
</evidence>
<name>A0ABR9MHF0_9ACTN</name>
<keyword evidence="1 3" id="KW-0560">Oxidoreductase</keyword>
<dbReference type="CDD" id="cd07078">
    <property type="entry name" value="ALDH"/>
    <property type="match status" value="1"/>
</dbReference>
<evidence type="ECO:0000256" key="2">
    <source>
        <dbReference type="PROSITE-ProRule" id="PRU10007"/>
    </source>
</evidence>
<evidence type="ECO:0000256" key="1">
    <source>
        <dbReference type="ARBA" id="ARBA00023002"/>
    </source>
</evidence>
<dbReference type="InterPro" id="IPR016163">
    <property type="entry name" value="Ald_DH_C"/>
</dbReference>
<dbReference type="RefSeq" id="WP_192791889.1">
    <property type="nucleotide sequence ID" value="NZ_JADBEK010000001.1"/>
</dbReference>
<dbReference type="InterPro" id="IPR029510">
    <property type="entry name" value="Ald_DH_CS_GLU"/>
</dbReference>
<evidence type="ECO:0000259" key="4">
    <source>
        <dbReference type="Pfam" id="PF00171"/>
    </source>
</evidence>
<dbReference type="PROSITE" id="PS00687">
    <property type="entry name" value="ALDEHYDE_DEHYDR_GLU"/>
    <property type="match status" value="1"/>
</dbReference>
<dbReference type="InterPro" id="IPR016161">
    <property type="entry name" value="Ald_DH/histidinol_DH"/>
</dbReference>
<dbReference type="EC" id="1.2.1.79" evidence="5"/>
<feature type="active site" evidence="2">
    <location>
        <position position="245"/>
    </location>
</feature>
<dbReference type="EMBL" id="JADBEK010000001">
    <property type="protein sequence ID" value="MBE1592340.1"/>
    <property type="molecule type" value="Genomic_DNA"/>
</dbReference>
<organism evidence="5 6">
    <name type="scientific">Nonomuraea angiospora</name>
    <dbReference type="NCBI Taxonomy" id="46172"/>
    <lineage>
        <taxon>Bacteria</taxon>
        <taxon>Bacillati</taxon>
        <taxon>Actinomycetota</taxon>
        <taxon>Actinomycetes</taxon>
        <taxon>Streptosporangiales</taxon>
        <taxon>Streptosporangiaceae</taxon>
        <taxon>Nonomuraea</taxon>
    </lineage>
</organism>
<dbReference type="PANTHER" id="PTHR43353">
    <property type="entry name" value="SUCCINATE-SEMIALDEHYDE DEHYDROGENASE, MITOCHONDRIAL"/>
    <property type="match status" value="1"/>
</dbReference>
<keyword evidence="6" id="KW-1185">Reference proteome</keyword>
<dbReference type="PANTHER" id="PTHR43353:SF5">
    <property type="entry name" value="SUCCINATE-SEMIALDEHYDE DEHYDROGENASE, MITOCHONDRIAL"/>
    <property type="match status" value="1"/>
</dbReference>
<proteinExistence type="inferred from homology"/>
<dbReference type="EC" id="1.2.1.16" evidence="5"/>
<comment type="caution">
    <text evidence="5">The sequence shown here is derived from an EMBL/GenBank/DDBJ whole genome shotgun (WGS) entry which is preliminary data.</text>
</comment>
<dbReference type="InterPro" id="IPR016162">
    <property type="entry name" value="Ald_DH_N"/>
</dbReference>
<evidence type="ECO:0000256" key="3">
    <source>
        <dbReference type="RuleBase" id="RU003345"/>
    </source>
</evidence>
<dbReference type="InterPro" id="IPR050740">
    <property type="entry name" value="Aldehyde_DH_Superfamily"/>
</dbReference>
<dbReference type="Gene3D" id="3.40.309.10">
    <property type="entry name" value="Aldehyde Dehydrogenase, Chain A, domain 2"/>
    <property type="match status" value="1"/>
</dbReference>
<sequence>MKRLSNIIDGTPVEAADPELRSVVNPATEQVVALIPAGSAADAAAAVESAQAAHAGWARLDLEDRLGRLSRTADLLERHVRELAELENREMGKPVPLAEQFIAGGIASFRLGIERARSYPFVADVTAPGESGRTVVIREPLGVLALIVPWNFTVTSILGALGPLLAAGNTVVIKPSEKAPLSAARLVELCDLPAGVVNLLLGDARAGKPLAEHEAVKLVHFTGSVEAGRSVAVAAAKRLQRTILELGGNDPVLVDADVDVAATAKAVATSTFLNSGQICTSSERIYVHRAVADEFIAALVAEAEGWTMSDDPYSPGLGPLVDDTQRRIVHDHVHEAVDRGATLLCGGGRPDRPGYFYPATVLTEVTSDMRIMKEETFGPVAPVTVVDSFAEAIDLANTTSFGLAATVYSSTPENLRRCREINAALVWINEWQHGGVNMVHEPWGVSGMGATGAAASFDAATRPVSMLYSPSTNHG</sequence>
<dbReference type="EC" id="1.2.1.20" evidence="5"/>
<dbReference type="GO" id="GO:0102810">
    <property type="term" value="F:glutarate-semialdehyde dehydrogenase (NADP+) activity"/>
    <property type="evidence" value="ECO:0007669"/>
    <property type="project" value="UniProtKB-EC"/>
</dbReference>
<reference evidence="5 6" key="1">
    <citation type="submission" date="2020-10" db="EMBL/GenBank/DDBJ databases">
        <title>Sequencing the genomes of 1000 actinobacteria strains.</title>
        <authorList>
            <person name="Klenk H.-P."/>
        </authorList>
    </citation>
    <scope>NUCLEOTIDE SEQUENCE [LARGE SCALE GENOMIC DNA]</scope>
    <source>
        <strain evidence="5 6">DSM 43173</strain>
    </source>
</reference>
<dbReference type="Pfam" id="PF00171">
    <property type="entry name" value="Aldedh"/>
    <property type="match status" value="1"/>
</dbReference>
<dbReference type="GO" id="GO:0036243">
    <property type="term" value="F:succinate-semialdehyde dehydrogenase (NADP+) activity"/>
    <property type="evidence" value="ECO:0007669"/>
    <property type="project" value="UniProtKB-EC"/>
</dbReference>